<evidence type="ECO:0000313" key="9">
    <source>
        <dbReference type="Proteomes" id="UP001606300"/>
    </source>
</evidence>
<sequence length="372" mass="40844">MTQLPTEGRADNTAAREAEISLIDVARELARHWRRLIFGSFAAGAIALCATYLMTPQFTARTSFLPPQGGSGGALTAALNSSLGSLAGLSGGAAKGSGDMYVSLLQSRTIADRLIDQFQLQQLYKTQHRFEAREVLRSVSRISFNKKDGLIAIEVDDNDPKRAAALANQYVSELRTATTNMSLTEAQRKRSFFERQLERTKVNLSAAQTALQGSGFNQSALRAEPKAAAEEYARIKAELAATEVSLDSTRSVLADRSPEVTRLSVTAASLRSQLQALEKKTDAAQGPDYVSKYREYKYQEVLFDQIARQFEAARLEESLEDNNIQVVDQALVPEWKSKPKRASIALAVSLIVALLLAVHVVSRHLWRSAPSR</sequence>
<gene>
    <name evidence="8" type="ORF">ACG02S_17890</name>
</gene>
<dbReference type="Pfam" id="PF02706">
    <property type="entry name" value="Wzz"/>
    <property type="match status" value="1"/>
</dbReference>
<comment type="subcellular location">
    <subcellularLocation>
        <location evidence="1">Cell membrane</location>
        <topology evidence="1">Multi-pass membrane protein</topology>
    </subcellularLocation>
</comment>
<proteinExistence type="predicted"/>
<evidence type="ECO:0000256" key="5">
    <source>
        <dbReference type="ARBA" id="ARBA00023136"/>
    </source>
</evidence>
<name>A0ABW7EQL5_9BURK</name>
<evidence type="ECO:0000256" key="6">
    <source>
        <dbReference type="SAM" id="Phobius"/>
    </source>
</evidence>
<comment type="caution">
    <text evidence="8">The sequence shown here is derived from an EMBL/GenBank/DDBJ whole genome shotgun (WGS) entry which is preliminary data.</text>
</comment>
<dbReference type="PANTHER" id="PTHR32309:SF13">
    <property type="entry name" value="FERRIC ENTEROBACTIN TRANSPORT PROTEIN FEPE"/>
    <property type="match status" value="1"/>
</dbReference>
<dbReference type="PANTHER" id="PTHR32309">
    <property type="entry name" value="TYROSINE-PROTEIN KINASE"/>
    <property type="match status" value="1"/>
</dbReference>
<dbReference type="InterPro" id="IPR003856">
    <property type="entry name" value="LPS_length_determ_N"/>
</dbReference>
<accession>A0ABW7EQL5</accession>
<dbReference type="InterPro" id="IPR050445">
    <property type="entry name" value="Bact_polysacc_biosynth/exp"/>
</dbReference>
<evidence type="ECO:0000256" key="1">
    <source>
        <dbReference type="ARBA" id="ARBA00004651"/>
    </source>
</evidence>
<evidence type="ECO:0000256" key="2">
    <source>
        <dbReference type="ARBA" id="ARBA00022475"/>
    </source>
</evidence>
<evidence type="ECO:0000313" key="8">
    <source>
        <dbReference type="EMBL" id="MFG6415769.1"/>
    </source>
</evidence>
<feature type="domain" description="Polysaccharide chain length determinant N-terminal" evidence="7">
    <location>
        <begin position="19"/>
        <end position="117"/>
    </location>
</feature>
<keyword evidence="3 6" id="KW-0812">Transmembrane</keyword>
<dbReference type="Proteomes" id="UP001606300">
    <property type="component" value="Unassembled WGS sequence"/>
</dbReference>
<evidence type="ECO:0000259" key="7">
    <source>
        <dbReference type="Pfam" id="PF02706"/>
    </source>
</evidence>
<dbReference type="EMBL" id="JBIGHY010000006">
    <property type="protein sequence ID" value="MFG6415769.1"/>
    <property type="molecule type" value="Genomic_DNA"/>
</dbReference>
<evidence type="ECO:0000256" key="4">
    <source>
        <dbReference type="ARBA" id="ARBA00022989"/>
    </source>
</evidence>
<feature type="transmembrane region" description="Helical" evidence="6">
    <location>
        <begin position="36"/>
        <end position="54"/>
    </location>
</feature>
<organism evidence="8 9">
    <name type="scientific">Pelomonas dachongensis</name>
    <dbReference type="NCBI Taxonomy" id="3299029"/>
    <lineage>
        <taxon>Bacteria</taxon>
        <taxon>Pseudomonadati</taxon>
        <taxon>Pseudomonadota</taxon>
        <taxon>Betaproteobacteria</taxon>
        <taxon>Burkholderiales</taxon>
        <taxon>Sphaerotilaceae</taxon>
        <taxon>Roseateles</taxon>
    </lineage>
</organism>
<feature type="transmembrane region" description="Helical" evidence="6">
    <location>
        <begin position="342"/>
        <end position="362"/>
    </location>
</feature>
<evidence type="ECO:0000256" key="3">
    <source>
        <dbReference type="ARBA" id="ARBA00022692"/>
    </source>
</evidence>
<reference evidence="8 9" key="1">
    <citation type="submission" date="2024-09" db="EMBL/GenBank/DDBJ databases">
        <title>Novel species of the genus Pelomonas and Roseateles isolated from streams.</title>
        <authorList>
            <person name="Lu H."/>
        </authorList>
    </citation>
    <scope>NUCLEOTIDE SEQUENCE [LARGE SCALE GENOMIC DNA]</scope>
    <source>
        <strain evidence="8 9">DC23W</strain>
    </source>
</reference>
<keyword evidence="2" id="KW-1003">Cell membrane</keyword>
<dbReference type="RefSeq" id="WP_394471834.1">
    <property type="nucleotide sequence ID" value="NZ_JBIGHY010000006.1"/>
</dbReference>
<keyword evidence="9" id="KW-1185">Reference proteome</keyword>
<protein>
    <submittedName>
        <fullName evidence="8">Wzz/FepE/Etk N-terminal domain-containing protein</fullName>
    </submittedName>
</protein>
<keyword evidence="5 6" id="KW-0472">Membrane</keyword>
<keyword evidence="4 6" id="KW-1133">Transmembrane helix</keyword>